<comment type="caution">
    <text evidence="6">The sequence shown here is derived from an EMBL/GenBank/DDBJ whole genome shotgun (WGS) entry which is preliminary data.</text>
</comment>
<dbReference type="EMBL" id="JBBPBN010000028">
    <property type="protein sequence ID" value="KAK9006968.1"/>
    <property type="molecule type" value="Genomic_DNA"/>
</dbReference>
<evidence type="ECO:0000259" key="5">
    <source>
        <dbReference type="Pfam" id="PF18052"/>
    </source>
</evidence>
<dbReference type="PANTHER" id="PTHR19338">
    <property type="entry name" value="TRANSLOCASE OF INNER MITOCHONDRIAL MEMBRANE 13 HOMOLOG"/>
    <property type="match status" value="1"/>
</dbReference>
<dbReference type="Gene3D" id="1.20.5.4130">
    <property type="match status" value="1"/>
</dbReference>
<evidence type="ECO:0000256" key="2">
    <source>
        <dbReference type="ARBA" id="ARBA00022741"/>
    </source>
</evidence>
<dbReference type="CDD" id="cd14798">
    <property type="entry name" value="RX-CC_like"/>
    <property type="match status" value="1"/>
</dbReference>
<proteinExistence type="predicted"/>
<evidence type="ECO:0000256" key="3">
    <source>
        <dbReference type="ARBA" id="ARBA00022821"/>
    </source>
</evidence>
<dbReference type="PRINTS" id="PR00364">
    <property type="entry name" value="DISEASERSIST"/>
</dbReference>
<feature type="domain" description="Disease resistance N-terminal" evidence="5">
    <location>
        <begin position="5"/>
        <end position="98"/>
    </location>
</feature>
<dbReference type="Proteomes" id="UP001396334">
    <property type="component" value="Unassembled WGS sequence"/>
</dbReference>
<evidence type="ECO:0000313" key="6">
    <source>
        <dbReference type="EMBL" id="KAK9006968.1"/>
    </source>
</evidence>
<keyword evidence="7" id="KW-1185">Reference proteome</keyword>
<accession>A0ABR2R296</accession>
<sequence length="328" mass="37736">MAEVVVNLVLEKLNSVLNEEMQLLRDFHTEVADIKLELDFLSSFLRDADARAATEGSDEGVKTWVKHVREAAYGIEDVIDEYMLCAAQHRDQHGFKAFLKNIAGRIRSLKKEREMVSKIQDLKRSVHEIGNKRRLDIHVSDQGGSSRGHVVDPRAGLHFVEIDALVGVEASRDELVGRLNGGESMRTVISLMGMGGLGKTTLAKKIYYDVKDSFDCHAWITVSQSNDMVERLRTMIRRFHEAKNELPPYGINDVRDVEELISKSREYLQYKRYVVVLDDVWHGEFWRIIQTALPENNKKSRIIITTRYMRVEEFCKQYCLVHRGEAKN</sequence>
<dbReference type="InterPro" id="IPR038005">
    <property type="entry name" value="RX-like_CC"/>
</dbReference>
<dbReference type="Gene3D" id="3.40.50.300">
    <property type="entry name" value="P-loop containing nucleotide triphosphate hydrolases"/>
    <property type="match status" value="1"/>
</dbReference>
<evidence type="ECO:0000256" key="1">
    <source>
        <dbReference type="ARBA" id="ARBA00022737"/>
    </source>
</evidence>
<dbReference type="InterPro" id="IPR027417">
    <property type="entry name" value="P-loop_NTPase"/>
</dbReference>
<dbReference type="PANTHER" id="PTHR19338:SF32">
    <property type="entry name" value="OS06G0287500 PROTEIN"/>
    <property type="match status" value="1"/>
</dbReference>
<dbReference type="Pfam" id="PF18052">
    <property type="entry name" value="Rx_N"/>
    <property type="match status" value="1"/>
</dbReference>
<evidence type="ECO:0000313" key="7">
    <source>
        <dbReference type="Proteomes" id="UP001396334"/>
    </source>
</evidence>
<dbReference type="InterPro" id="IPR002182">
    <property type="entry name" value="NB-ARC"/>
</dbReference>
<feature type="domain" description="NB-ARC" evidence="4">
    <location>
        <begin position="169"/>
        <end position="322"/>
    </location>
</feature>
<keyword evidence="1" id="KW-0677">Repeat</keyword>
<organism evidence="6 7">
    <name type="scientific">Hibiscus sabdariffa</name>
    <name type="common">roselle</name>
    <dbReference type="NCBI Taxonomy" id="183260"/>
    <lineage>
        <taxon>Eukaryota</taxon>
        <taxon>Viridiplantae</taxon>
        <taxon>Streptophyta</taxon>
        <taxon>Embryophyta</taxon>
        <taxon>Tracheophyta</taxon>
        <taxon>Spermatophyta</taxon>
        <taxon>Magnoliopsida</taxon>
        <taxon>eudicotyledons</taxon>
        <taxon>Gunneridae</taxon>
        <taxon>Pentapetalae</taxon>
        <taxon>rosids</taxon>
        <taxon>malvids</taxon>
        <taxon>Malvales</taxon>
        <taxon>Malvaceae</taxon>
        <taxon>Malvoideae</taxon>
        <taxon>Hibiscus</taxon>
    </lineage>
</organism>
<dbReference type="InterPro" id="IPR041118">
    <property type="entry name" value="Rx_N"/>
</dbReference>
<keyword evidence="3" id="KW-0611">Plant defense</keyword>
<reference evidence="6 7" key="1">
    <citation type="journal article" date="2024" name="G3 (Bethesda)">
        <title>Genome assembly of Hibiscus sabdariffa L. provides insights into metabolisms of medicinal natural products.</title>
        <authorList>
            <person name="Kim T."/>
        </authorList>
    </citation>
    <scope>NUCLEOTIDE SEQUENCE [LARGE SCALE GENOMIC DNA]</scope>
    <source>
        <strain evidence="6">TK-2024</strain>
        <tissue evidence="6">Old leaves</tissue>
    </source>
</reference>
<name>A0ABR2R296_9ROSI</name>
<dbReference type="SUPFAM" id="SSF52540">
    <property type="entry name" value="P-loop containing nucleoside triphosphate hydrolases"/>
    <property type="match status" value="1"/>
</dbReference>
<keyword evidence="2" id="KW-0547">Nucleotide-binding</keyword>
<evidence type="ECO:0000259" key="4">
    <source>
        <dbReference type="Pfam" id="PF00931"/>
    </source>
</evidence>
<dbReference type="Pfam" id="PF00931">
    <property type="entry name" value="NB-ARC"/>
    <property type="match status" value="1"/>
</dbReference>
<gene>
    <name evidence="6" type="ORF">V6N11_019298</name>
</gene>
<protein>
    <submittedName>
        <fullName evidence="6">Uncharacterized protein</fullName>
    </submittedName>
</protein>